<organism evidence="2 3">
    <name type="scientific">Araneus ventricosus</name>
    <name type="common">Orbweaver spider</name>
    <name type="synonym">Epeira ventricosa</name>
    <dbReference type="NCBI Taxonomy" id="182803"/>
    <lineage>
        <taxon>Eukaryota</taxon>
        <taxon>Metazoa</taxon>
        <taxon>Ecdysozoa</taxon>
        <taxon>Arthropoda</taxon>
        <taxon>Chelicerata</taxon>
        <taxon>Arachnida</taxon>
        <taxon>Araneae</taxon>
        <taxon>Araneomorphae</taxon>
        <taxon>Entelegynae</taxon>
        <taxon>Araneoidea</taxon>
        <taxon>Araneidae</taxon>
        <taxon>Araneus</taxon>
    </lineage>
</organism>
<dbReference type="EMBL" id="BGPR01056929">
    <property type="protein sequence ID" value="GBO33374.1"/>
    <property type="molecule type" value="Genomic_DNA"/>
</dbReference>
<name>A0A4Y2W9W8_ARAVE</name>
<dbReference type="Proteomes" id="UP000499080">
    <property type="component" value="Unassembled WGS sequence"/>
</dbReference>
<evidence type="ECO:0000313" key="2">
    <source>
        <dbReference type="EMBL" id="GBO33374.1"/>
    </source>
</evidence>
<sequence>MVNNCMDSSEEVSSIEDISDQLGLSLNIIQTSLEENTAAHRGLGMKNIFCLFRDTSSHSFTATWTSLNHHNNRTGGERAKELFSHTASSTQLDSKNNLQASHSHNSPHHPRSSPSASSHQDTSSLSSSPEHTAISDSHPAAQDQATQLWDFSTLWFFPHVNRCL</sequence>
<proteinExistence type="predicted"/>
<evidence type="ECO:0000313" key="3">
    <source>
        <dbReference type="Proteomes" id="UP000499080"/>
    </source>
</evidence>
<feature type="region of interest" description="Disordered" evidence="1">
    <location>
        <begin position="68"/>
        <end position="141"/>
    </location>
</feature>
<feature type="compositionally biased region" description="Low complexity" evidence="1">
    <location>
        <begin position="112"/>
        <end position="128"/>
    </location>
</feature>
<protein>
    <submittedName>
        <fullName evidence="2">Uncharacterized protein</fullName>
    </submittedName>
</protein>
<gene>
    <name evidence="2" type="ORF">AVEN_124966_1</name>
</gene>
<accession>A0A4Y2W9W8</accession>
<dbReference type="AlphaFoldDB" id="A0A4Y2W9W8"/>
<comment type="caution">
    <text evidence="2">The sequence shown here is derived from an EMBL/GenBank/DDBJ whole genome shotgun (WGS) entry which is preliminary data.</text>
</comment>
<keyword evidence="3" id="KW-1185">Reference proteome</keyword>
<feature type="compositionally biased region" description="Polar residues" evidence="1">
    <location>
        <begin position="85"/>
        <end position="100"/>
    </location>
</feature>
<evidence type="ECO:0000256" key="1">
    <source>
        <dbReference type="SAM" id="MobiDB-lite"/>
    </source>
</evidence>
<reference evidence="2 3" key="1">
    <citation type="journal article" date="2019" name="Sci. Rep.">
        <title>Orb-weaving spider Araneus ventricosus genome elucidates the spidroin gene catalogue.</title>
        <authorList>
            <person name="Kono N."/>
            <person name="Nakamura H."/>
            <person name="Ohtoshi R."/>
            <person name="Moran D.A.P."/>
            <person name="Shinohara A."/>
            <person name="Yoshida Y."/>
            <person name="Fujiwara M."/>
            <person name="Mori M."/>
            <person name="Tomita M."/>
            <person name="Arakawa K."/>
        </authorList>
    </citation>
    <scope>NUCLEOTIDE SEQUENCE [LARGE SCALE GENOMIC DNA]</scope>
</reference>